<evidence type="ECO:0000313" key="13">
    <source>
        <dbReference type="Ensembl" id="ENSCAFP00020017390.1"/>
    </source>
</evidence>
<dbReference type="Pfam" id="PF00095">
    <property type="entry name" value="WAP"/>
    <property type="match status" value="1"/>
</dbReference>
<evidence type="ECO:0000256" key="10">
    <source>
        <dbReference type="SAM" id="MobiDB-lite"/>
    </source>
</evidence>
<dbReference type="GO" id="GO:0005615">
    <property type="term" value="C:extracellular space"/>
    <property type="evidence" value="ECO:0007669"/>
    <property type="project" value="TreeGrafter"/>
</dbReference>
<evidence type="ECO:0000313" key="14">
    <source>
        <dbReference type="Proteomes" id="UP000694391"/>
    </source>
</evidence>
<feature type="chain" id="PRO_5033982515" description="WAP four-disulfide core domain protein 2" evidence="11">
    <location>
        <begin position="28"/>
        <end position="254"/>
    </location>
</feature>
<evidence type="ECO:0000256" key="4">
    <source>
        <dbReference type="ARBA" id="ARBA00022729"/>
    </source>
</evidence>
<evidence type="ECO:0000256" key="2">
    <source>
        <dbReference type="ARBA" id="ARBA00022525"/>
    </source>
</evidence>
<keyword evidence="14" id="KW-1185">Reference proteome</keyword>
<dbReference type="AlphaFoldDB" id="A0A8C0KLS3"/>
<dbReference type="InterPro" id="IPR008197">
    <property type="entry name" value="WAP_dom"/>
</dbReference>
<feature type="compositionally biased region" description="Gly residues" evidence="10">
    <location>
        <begin position="79"/>
        <end position="94"/>
    </location>
</feature>
<reference evidence="13" key="2">
    <citation type="submission" date="2025-09" db="UniProtKB">
        <authorList>
            <consortium name="Ensembl"/>
        </authorList>
    </citation>
    <scope>IDENTIFICATION</scope>
</reference>
<evidence type="ECO:0000256" key="8">
    <source>
        <dbReference type="ARBA" id="ARBA00040032"/>
    </source>
</evidence>
<feature type="signal peptide" evidence="11">
    <location>
        <begin position="1"/>
        <end position="27"/>
    </location>
</feature>
<evidence type="ECO:0000259" key="12">
    <source>
        <dbReference type="PROSITE" id="PS51390"/>
    </source>
</evidence>
<dbReference type="GO" id="GO:0019828">
    <property type="term" value="F:aspartic-type endopeptidase inhibitor activity"/>
    <property type="evidence" value="ECO:0007669"/>
    <property type="project" value="UniProtKB-KW"/>
</dbReference>
<dbReference type="PANTHER" id="PTHR19441:SF34">
    <property type="entry name" value="WAP FOUR-DISULFIDE CORE DOMAIN PROTEIN 2"/>
    <property type="match status" value="1"/>
</dbReference>
<dbReference type="PANTHER" id="PTHR19441">
    <property type="entry name" value="WHEY ACDIC PROTEIN WAP"/>
    <property type="match status" value="1"/>
</dbReference>
<dbReference type="SMART" id="SM00217">
    <property type="entry name" value="WAP"/>
    <property type="match status" value="1"/>
</dbReference>
<comment type="subunit">
    <text evidence="7">Homotrimer; disulfide-linked.</text>
</comment>
<evidence type="ECO:0000256" key="1">
    <source>
        <dbReference type="ARBA" id="ARBA00004613"/>
    </source>
</evidence>
<feature type="region of interest" description="Disordered" evidence="10">
    <location>
        <begin position="124"/>
        <end position="228"/>
    </location>
</feature>
<dbReference type="InterPro" id="IPR050514">
    <property type="entry name" value="WAP_four-disulfide_core"/>
</dbReference>
<evidence type="ECO:0000256" key="9">
    <source>
        <dbReference type="ARBA" id="ARBA00043261"/>
    </source>
</evidence>
<dbReference type="GO" id="GO:0004867">
    <property type="term" value="F:serine-type endopeptidase inhibitor activity"/>
    <property type="evidence" value="ECO:0007669"/>
    <property type="project" value="TreeGrafter"/>
</dbReference>
<reference evidence="13" key="1">
    <citation type="submission" date="2025-08" db="UniProtKB">
        <authorList>
            <consortium name="Ensembl"/>
        </authorList>
    </citation>
    <scope>IDENTIFICATION</scope>
</reference>
<keyword evidence="5" id="KW-0677">Repeat</keyword>
<keyword evidence="9" id="KW-0062">Aspartic protease inhibitor</keyword>
<dbReference type="Ensembl" id="ENSCAFT00020020183.1">
    <property type="protein sequence ID" value="ENSCAFP00020017390.1"/>
    <property type="gene ID" value="ENSCAFG00020013918.1"/>
</dbReference>
<evidence type="ECO:0000256" key="5">
    <source>
        <dbReference type="ARBA" id="ARBA00022737"/>
    </source>
</evidence>
<keyword evidence="6" id="KW-1015">Disulfide bond</keyword>
<feature type="domain" description="WAP" evidence="12">
    <location>
        <begin position="29"/>
        <end position="74"/>
    </location>
</feature>
<dbReference type="PROSITE" id="PS51390">
    <property type="entry name" value="WAP"/>
    <property type="match status" value="1"/>
</dbReference>
<dbReference type="InterPro" id="IPR036645">
    <property type="entry name" value="Elafin-like_sf"/>
</dbReference>
<organism evidence="13 14">
    <name type="scientific">Canis lupus dingo</name>
    <name type="common">dingo</name>
    <dbReference type="NCBI Taxonomy" id="286419"/>
    <lineage>
        <taxon>Eukaryota</taxon>
        <taxon>Metazoa</taxon>
        <taxon>Chordata</taxon>
        <taxon>Craniata</taxon>
        <taxon>Vertebrata</taxon>
        <taxon>Euteleostomi</taxon>
        <taxon>Mammalia</taxon>
        <taxon>Eutheria</taxon>
        <taxon>Laurasiatheria</taxon>
        <taxon>Carnivora</taxon>
        <taxon>Caniformia</taxon>
        <taxon>Canidae</taxon>
        <taxon>Canis</taxon>
    </lineage>
</organism>
<keyword evidence="2" id="KW-0964">Secreted</keyword>
<keyword evidence="3" id="KW-0646">Protease inhibitor</keyword>
<name>A0A8C0KLS3_CANLU</name>
<dbReference type="GO" id="GO:0045087">
    <property type="term" value="P:innate immune response"/>
    <property type="evidence" value="ECO:0007669"/>
    <property type="project" value="TreeGrafter"/>
</dbReference>
<feature type="compositionally biased region" description="Pro residues" evidence="10">
    <location>
        <begin position="208"/>
        <end position="220"/>
    </location>
</feature>
<feature type="region of interest" description="Disordered" evidence="10">
    <location>
        <begin position="79"/>
        <end position="109"/>
    </location>
</feature>
<accession>A0A8C0KLS3</accession>
<evidence type="ECO:0000256" key="3">
    <source>
        <dbReference type="ARBA" id="ARBA00022690"/>
    </source>
</evidence>
<evidence type="ECO:0000256" key="6">
    <source>
        <dbReference type="ARBA" id="ARBA00023157"/>
    </source>
</evidence>
<comment type="subcellular location">
    <subcellularLocation>
        <location evidence="1">Secreted</location>
    </subcellularLocation>
</comment>
<sequence length="254" mass="25867">MPACRPGPLAGALLLGLLLLGLPRVPGGEVEKTGVCPQLQADLNCTQECVSDAQCADNLKCCQAGCATICHLPNGNPGASGAGRGRARWAGGGRAPRSGERGAPPPGDPCRVEADGTRSALCLLAGPRGDKGGAKAQPGGGREVPPPLAGFHSLVRDGLPGKHQLGPCSRRSRHPVLSFLPGRLEPQPRPGLASGLGRENWGAQPSRSPSPAPPLPPPPALGEGLGASGLARLPGFLCPDRKRLYALRRAPSPS</sequence>
<dbReference type="GO" id="GO:0019731">
    <property type="term" value="P:antibacterial humoral response"/>
    <property type="evidence" value="ECO:0007669"/>
    <property type="project" value="TreeGrafter"/>
</dbReference>
<dbReference type="Gene3D" id="4.10.75.10">
    <property type="entry name" value="Elafin-like"/>
    <property type="match status" value="1"/>
</dbReference>
<gene>
    <name evidence="13" type="primary">WFDC2</name>
</gene>
<evidence type="ECO:0000256" key="11">
    <source>
        <dbReference type="SAM" id="SignalP"/>
    </source>
</evidence>
<protein>
    <recommendedName>
        <fullName evidence="8">WAP four-disulfide core domain protein 2</fullName>
    </recommendedName>
</protein>
<dbReference type="SUPFAM" id="SSF57256">
    <property type="entry name" value="Elafin-like"/>
    <property type="match status" value="1"/>
</dbReference>
<dbReference type="Proteomes" id="UP000694391">
    <property type="component" value="Unplaced"/>
</dbReference>
<dbReference type="GeneTree" id="ENSGT00940000168491"/>
<proteinExistence type="predicted"/>
<keyword evidence="4 11" id="KW-0732">Signal</keyword>
<evidence type="ECO:0000256" key="7">
    <source>
        <dbReference type="ARBA" id="ARBA00038536"/>
    </source>
</evidence>